<protein>
    <submittedName>
        <fullName evidence="1">Uncharacterized protein</fullName>
    </submittedName>
</protein>
<gene>
    <name evidence="1" type="ORF">DHM44_10805</name>
</gene>
<evidence type="ECO:0000313" key="1">
    <source>
        <dbReference type="EMBL" id="HCW94155.1"/>
    </source>
</evidence>
<evidence type="ECO:0000313" key="2">
    <source>
        <dbReference type="Proteomes" id="UP000262325"/>
    </source>
</evidence>
<organism evidence="1 2">
    <name type="scientific">Flexistipes sinusarabici</name>
    <dbReference type="NCBI Taxonomy" id="2352"/>
    <lineage>
        <taxon>Bacteria</taxon>
        <taxon>Pseudomonadati</taxon>
        <taxon>Deferribacterota</taxon>
        <taxon>Deferribacteres</taxon>
        <taxon>Deferribacterales</taxon>
        <taxon>Flexistipitaceae</taxon>
        <taxon>Flexistipes</taxon>
    </lineage>
</organism>
<accession>A0A3D5QE68</accession>
<comment type="caution">
    <text evidence="1">The sequence shown here is derived from an EMBL/GenBank/DDBJ whole genome shotgun (WGS) entry which is preliminary data.</text>
</comment>
<dbReference type="Proteomes" id="UP000262325">
    <property type="component" value="Unassembled WGS sequence"/>
</dbReference>
<sequence>MTETEYKEIKIPFPPLLSKPKTGVSDNKNNLNIFPLFLDYDFELLRPRGLSTRIDFFSFGKLTEFLENTDKINSIVYIKKSEFYFVNGFFLMDFKHLNVDYDLFTKNIHNLRFDKIYLEKSDFLEPQLFENKLDQVGVFFVEFI</sequence>
<name>A0A3D5QE68_FLESI</name>
<proteinExistence type="predicted"/>
<dbReference type="EMBL" id="DPPF01000229">
    <property type="protein sequence ID" value="HCW94155.1"/>
    <property type="molecule type" value="Genomic_DNA"/>
</dbReference>
<dbReference type="AlphaFoldDB" id="A0A3D5QE68"/>
<reference evidence="1 2" key="1">
    <citation type="journal article" date="2018" name="Nat. Biotechnol.">
        <title>A standardized bacterial taxonomy based on genome phylogeny substantially revises the tree of life.</title>
        <authorList>
            <person name="Parks D.H."/>
            <person name="Chuvochina M."/>
            <person name="Waite D.W."/>
            <person name="Rinke C."/>
            <person name="Skarshewski A."/>
            <person name="Chaumeil P.A."/>
            <person name="Hugenholtz P."/>
        </authorList>
    </citation>
    <scope>NUCLEOTIDE SEQUENCE [LARGE SCALE GENOMIC DNA]</scope>
    <source>
        <strain evidence="1">UBA8672</strain>
    </source>
</reference>